<dbReference type="GeneID" id="92047627"/>
<accession>A0ABR1W082</accession>
<sequence length="118" mass="13563">MADNIPRAQTSGQLQFRAMRLYERRKRARRILNAILAASAAFTSLPDEKQDMIRQECEIVIRDNINEFMDNTPPRTVYPYEEAVLAAVKSVVYWNPDVLVYNEDDWIIPAEDAGGDTE</sequence>
<dbReference type="EMBL" id="JAQQWN010000007">
    <property type="protein sequence ID" value="KAK8075589.1"/>
    <property type="molecule type" value="Genomic_DNA"/>
</dbReference>
<reference evidence="1 2" key="1">
    <citation type="submission" date="2023-01" db="EMBL/GenBank/DDBJ databases">
        <title>Analysis of 21 Apiospora genomes using comparative genomics revels a genus with tremendous synthesis potential of carbohydrate active enzymes and secondary metabolites.</title>
        <authorList>
            <person name="Sorensen T."/>
        </authorList>
    </citation>
    <scope>NUCLEOTIDE SEQUENCE [LARGE SCALE GENOMIC DNA]</scope>
    <source>
        <strain evidence="1 2">CBS 114990</strain>
    </source>
</reference>
<dbReference type="RefSeq" id="XP_066666529.1">
    <property type="nucleotide sequence ID" value="XM_066814567.1"/>
</dbReference>
<gene>
    <name evidence="1" type="ORF">PG997_010252</name>
</gene>
<keyword evidence="2" id="KW-1185">Reference proteome</keyword>
<dbReference type="Proteomes" id="UP001433268">
    <property type="component" value="Unassembled WGS sequence"/>
</dbReference>
<protein>
    <submittedName>
        <fullName evidence="1">Uncharacterized protein</fullName>
    </submittedName>
</protein>
<evidence type="ECO:0000313" key="2">
    <source>
        <dbReference type="Proteomes" id="UP001433268"/>
    </source>
</evidence>
<organism evidence="1 2">
    <name type="scientific">Apiospora hydei</name>
    <dbReference type="NCBI Taxonomy" id="1337664"/>
    <lineage>
        <taxon>Eukaryota</taxon>
        <taxon>Fungi</taxon>
        <taxon>Dikarya</taxon>
        <taxon>Ascomycota</taxon>
        <taxon>Pezizomycotina</taxon>
        <taxon>Sordariomycetes</taxon>
        <taxon>Xylariomycetidae</taxon>
        <taxon>Amphisphaeriales</taxon>
        <taxon>Apiosporaceae</taxon>
        <taxon>Apiospora</taxon>
    </lineage>
</organism>
<proteinExistence type="predicted"/>
<name>A0ABR1W082_9PEZI</name>
<evidence type="ECO:0000313" key="1">
    <source>
        <dbReference type="EMBL" id="KAK8075589.1"/>
    </source>
</evidence>
<comment type="caution">
    <text evidence="1">The sequence shown here is derived from an EMBL/GenBank/DDBJ whole genome shotgun (WGS) entry which is preliminary data.</text>
</comment>